<proteinExistence type="predicted"/>
<dbReference type="PROSITE" id="PS50118">
    <property type="entry name" value="HMG_BOX_2"/>
    <property type="match status" value="1"/>
</dbReference>
<dbReference type="GO" id="GO:0001228">
    <property type="term" value="F:DNA-binding transcription activator activity, RNA polymerase II-specific"/>
    <property type="evidence" value="ECO:0007669"/>
    <property type="project" value="TreeGrafter"/>
</dbReference>
<gene>
    <name evidence="5" type="ORF">AGERDE_LOCUS371</name>
</gene>
<dbReference type="Gene3D" id="1.10.30.10">
    <property type="entry name" value="High mobility group box domain"/>
    <property type="match status" value="1"/>
</dbReference>
<dbReference type="InterPro" id="IPR036910">
    <property type="entry name" value="HMG_box_dom_sf"/>
</dbReference>
<comment type="caution">
    <text evidence="5">The sequence shown here is derived from an EMBL/GenBank/DDBJ whole genome shotgun (WGS) entry which is preliminary data.</text>
</comment>
<evidence type="ECO:0000256" key="3">
    <source>
        <dbReference type="PROSITE-ProRule" id="PRU00267"/>
    </source>
</evidence>
<dbReference type="Proteomes" id="UP000789831">
    <property type="component" value="Unassembled WGS sequence"/>
</dbReference>
<dbReference type="GO" id="GO:0000978">
    <property type="term" value="F:RNA polymerase II cis-regulatory region sequence-specific DNA binding"/>
    <property type="evidence" value="ECO:0007669"/>
    <property type="project" value="TreeGrafter"/>
</dbReference>
<dbReference type="AlphaFoldDB" id="A0A9N8YMY7"/>
<keyword evidence="2" id="KW-0804">Transcription</keyword>
<keyword evidence="6" id="KW-1185">Reference proteome</keyword>
<organism evidence="5 6">
    <name type="scientific">Ambispora gerdemannii</name>
    <dbReference type="NCBI Taxonomy" id="144530"/>
    <lineage>
        <taxon>Eukaryota</taxon>
        <taxon>Fungi</taxon>
        <taxon>Fungi incertae sedis</taxon>
        <taxon>Mucoromycota</taxon>
        <taxon>Glomeromycotina</taxon>
        <taxon>Glomeromycetes</taxon>
        <taxon>Archaeosporales</taxon>
        <taxon>Ambisporaceae</taxon>
        <taxon>Ambispora</taxon>
    </lineage>
</organism>
<feature type="DNA-binding region" description="HMG box" evidence="3">
    <location>
        <begin position="72"/>
        <end position="138"/>
    </location>
</feature>
<dbReference type="SMART" id="SM00398">
    <property type="entry name" value="HMG"/>
    <property type="match status" value="1"/>
</dbReference>
<accession>A0A9N8YMY7</accession>
<dbReference type="GO" id="GO:0030154">
    <property type="term" value="P:cell differentiation"/>
    <property type="evidence" value="ECO:0007669"/>
    <property type="project" value="TreeGrafter"/>
</dbReference>
<evidence type="ECO:0000256" key="1">
    <source>
        <dbReference type="ARBA" id="ARBA00023125"/>
    </source>
</evidence>
<protein>
    <submittedName>
        <fullName evidence="5">6976_t:CDS:1</fullName>
    </submittedName>
</protein>
<dbReference type="InterPro" id="IPR009071">
    <property type="entry name" value="HMG_box_dom"/>
</dbReference>
<dbReference type="OrthoDB" id="6247875at2759"/>
<dbReference type="InterPro" id="IPR050140">
    <property type="entry name" value="SRY-related_HMG-box_TF-like"/>
</dbReference>
<dbReference type="SUPFAM" id="SSF47095">
    <property type="entry name" value="HMG-box"/>
    <property type="match status" value="1"/>
</dbReference>
<keyword evidence="3" id="KW-0539">Nucleus</keyword>
<dbReference type="PANTHER" id="PTHR10270:SF161">
    <property type="entry name" value="SEX-DETERMINING REGION Y PROTEIN"/>
    <property type="match status" value="1"/>
</dbReference>
<reference evidence="5" key="1">
    <citation type="submission" date="2021-06" db="EMBL/GenBank/DDBJ databases">
        <authorList>
            <person name="Kallberg Y."/>
            <person name="Tangrot J."/>
            <person name="Rosling A."/>
        </authorList>
    </citation>
    <scope>NUCLEOTIDE SEQUENCE</scope>
    <source>
        <strain evidence="5">MT106</strain>
    </source>
</reference>
<dbReference type="Pfam" id="PF00505">
    <property type="entry name" value="HMG_box"/>
    <property type="match status" value="1"/>
</dbReference>
<dbReference type="CDD" id="cd01389">
    <property type="entry name" value="HMG-box_ROX1-like"/>
    <property type="match status" value="1"/>
</dbReference>
<evidence type="ECO:0000313" key="5">
    <source>
        <dbReference type="EMBL" id="CAG8434569.1"/>
    </source>
</evidence>
<keyword evidence="1 3" id="KW-0238">DNA-binding</keyword>
<dbReference type="PANTHER" id="PTHR10270">
    <property type="entry name" value="SOX TRANSCRIPTION FACTOR"/>
    <property type="match status" value="1"/>
</dbReference>
<feature type="domain" description="HMG box" evidence="4">
    <location>
        <begin position="72"/>
        <end position="138"/>
    </location>
</feature>
<sequence length="293" mass="33548">MSKNPRSYQVKNQTLRKQIKARTRENFKATYKDTVHHLLEGTTRNLPYQLTMTDLEELLDLGKRVTGTSEKLPRPQNAWVLYRKFMGPRVNVTGDTLSKTTKIVSARWKNESKEVKELFKSLAQTSKQAHKIAFPNYRYNPVHKKTGNKGTFKLRMDSRVTQYALNGTTPTTNNSNESKSVDMELSTPIVPSQPEGSLIQNSNSSITINNNSELNHQIIYDQDCNIFNGQVPNNNNEFQLNPLHSTILAAPDPNLLELNVNDSDSLHLFPEDYVFDFAELLHFDDDSFFPHYP</sequence>
<dbReference type="EMBL" id="CAJVPL010000018">
    <property type="protein sequence ID" value="CAG8434569.1"/>
    <property type="molecule type" value="Genomic_DNA"/>
</dbReference>
<name>A0A9N8YMY7_9GLOM</name>
<dbReference type="GO" id="GO:0005634">
    <property type="term" value="C:nucleus"/>
    <property type="evidence" value="ECO:0007669"/>
    <property type="project" value="UniProtKB-UniRule"/>
</dbReference>
<evidence type="ECO:0000256" key="2">
    <source>
        <dbReference type="ARBA" id="ARBA00023163"/>
    </source>
</evidence>
<evidence type="ECO:0000313" key="6">
    <source>
        <dbReference type="Proteomes" id="UP000789831"/>
    </source>
</evidence>
<evidence type="ECO:0000259" key="4">
    <source>
        <dbReference type="PROSITE" id="PS50118"/>
    </source>
</evidence>